<name>A0A2H4U6S8_METSM</name>
<dbReference type="AlphaFoldDB" id="A0A2H4U6S8"/>
<evidence type="ECO:0000313" key="2">
    <source>
        <dbReference type="Proteomes" id="UP000232133"/>
    </source>
</evidence>
<dbReference type="EMBL" id="CP017803">
    <property type="protein sequence ID" value="ATZ59826.1"/>
    <property type="molecule type" value="Genomic_DNA"/>
</dbReference>
<dbReference type="Proteomes" id="UP000232133">
    <property type="component" value="Chromosome"/>
</dbReference>
<organism evidence="1 2">
    <name type="scientific">Methanobrevibacter smithii</name>
    <dbReference type="NCBI Taxonomy" id="2173"/>
    <lineage>
        <taxon>Archaea</taxon>
        <taxon>Methanobacteriati</taxon>
        <taxon>Methanobacteriota</taxon>
        <taxon>Methanomada group</taxon>
        <taxon>Methanobacteria</taxon>
        <taxon>Methanobacteriales</taxon>
        <taxon>Methanobacteriaceae</taxon>
        <taxon>Methanobrevibacter</taxon>
    </lineage>
</organism>
<accession>A0A2H4U6S8</accession>
<reference evidence="1 2" key="1">
    <citation type="submission" date="2016-10" db="EMBL/GenBank/DDBJ databases">
        <authorList>
            <person name="Varghese N."/>
        </authorList>
    </citation>
    <scope>NUCLEOTIDE SEQUENCE [LARGE SCALE GENOMIC DNA]</scope>
    <source>
        <strain evidence="1 2">KB11</strain>
    </source>
</reference>
<sequence>MKIFLITLCFMLSVSAVGAASDVGNVVSFDDDVETGDLDVDPPSGIDDINNVTYSKSEDTREPVIYGEDLSMYYKNGSRYEVSIYQDGKIINSQNKDSKVIFNVNGVNYTKELVNGKASIGINLNPGNYTITTFYHYTDGLATKTNNIEVLSTIQANDVVKFFRNGTQYYAKFLDGCGSPLVNASVTFNINGVFYKKQTDDNGMAKLNINLRPGVYILTAMHPDALMYGSNITVLSTILANDVVKFFRNGTQYCAKFLDGCGSPLVNASVTFNINGVLYKKQTDYEGVARLNINLFPGKYILTAMHPDGLMYGYNITVLSTIHGDDIVKFFRNGTQYCAKFLDGCGSPLVNASVIFNINGVFYKKQTDDNGMARLNINLFPGEYILTAIHLNGEEKANIIKVLTTISAEDISLIENKSGVFVLKTHDGARNVSITIDGVEYIVQTDDGGVATLNVSLSKGNHAVLSKNLNSGEEIFNTIYVMEDPAFIKYYSIYGVSPDGKYIMAIGRPSAAGELSKYGYTFYKSVFERICPCCRSDRLYWGIFWAGSETANWGVFPATGLKESGSAEGHIFCAKCDADFSVIDGKNHGGGSKNLIKVISTVSSSKDEAYILKNGQMPYSAL</sequence>
<protein>
    <submittedName>
        <fullName evidence="1">Adhesin</fullName>
    </submittedName>
</protein>
<gene>
    <name evidence="1" type="ORF">BK798_05030</name>
</gene>
<proteinExistence type="predicted"/>
<evidence type="ECO:0000313" key="1">
    <source>
        <dbReference type="EMBL" id="ATZ59826.1"/>
    </source>
</evidence>